<dbReference type="InterPro" id="IPR036397">
    <property type="entry name" value="RNaseH_sf"/>
</dbReference>
<dbReference type="InterPro" id="IPR012337">
    <property type="entry name" value="RNaseH-like_sf"/>
</dbReference>
<accession>A0ABM4VC27</accession>
<dbReference type="Pfam" id="PF17917">
    <property type="entry name" value="RT_RNaseH"/>
    <property type="match status" value="1"/>
</dbReference>
<dbReference type="InterPro" id="IPR050951">
    <property type="entry name" value="Retrovirus_Pol_polyprotein"/>
</dbReference>
<keyword evidence="1" id="KW-0808">Transferase</keyword>
<dbReference type="CDD" id="cd01647">
    <property type="entry name" value="RT_LTR"/>
    <property type="match status" value="2"/>
</dbReference>
<evidence type="ECO:0000256" key="4">
    <source>
        <dbReference type="ARBA" id="ARBA00022759"/>
    </source>
</evidence>
<feature type="compositionally biased region" description="Basic and acidic residues" evidence="8">
    <location>
        <begin position="169"/>
        <end position="194"/>
    </location>
</feature>
<dbReference type="InterPro" id="IPR041373">
    <property type="entry name" value="RT_RNaseH"/>
</dbReference>
<feature type="domain" description="Reverse transcriptase RNase H-like" evidence="10">
    <location>
        <begin position="986"/>
        <end position="1089"/>
    </location>
</feature>
<dbReference type="Gene3D" id="3.10.10.10">
    <property type="entry name" value="HIV Type 1 Reverse Transcriptase, subunit A, domain 1"/>
    <property type="match status" value="2"/>
</dbReference>
<dbReference type="Pfam" id="PF00078">
    <property type="entry name" value="RVT_1"/>
    <property type="match status" value="1"/>
</dbReference>
<evidence type="ECO:0000256" key="3">
    <source>
        <dbReference type="ARBA" id="ARBA00022722"/>
    </source>
</evidence>
<dbReference type="Gene3D" id="3.30.70.270">
    <property type="match status" value="2"/>
</dbReference>
<dbReference type="GeneID" id="113704658"/>
<evidence type="ECO:0000259" key="10">
    <source>
        <dbReference type="Pfam" id="PF17917"/>
    </source>
</evidence>
<gene>
    <name evidence="12" type="primary">LOC113704658</name>
</gene>
<evidence type="ECO:0000313" key="11">
    <source>
        <dbReference type="Proteomes" id="UP001652660"/>
    </source>
</evidence>
<feature type="region of interest" description="Disordered" evidence="8">
    <location>
        <begin position="169"/>
        <end position="224"/>
    </location>
</feature>
<dbReference type="InterPro" id="IPR043502">
    <property type="entry name" value="DNA/RNA_pol_sf"/>
</dbReference>
<dbReference type="RefSeq" id="XP_071917076.1">
    <property type="nucleotide sequence ID" value="XM_072060975.1"/>
</dbReference>
<evidence type="ECO:0000256" key="6">
    <source>
        <dbReference type="ARBA" id="ARBA00022918"/>
    </source>
</evidence>
<keyword evidence="2" id="KW-0548">Nucleotidyltransferase</keyword>
<name>A0ABM4VC27_COFAR</name>
<protein>
    <recommendedName>
        <fullName evidence="13">Reverse transcriptase</fullName>
    </recommendedName>
</protein>
<sequence>MPIISEYLDVFSEELGSLPPEREIEFKVDLVPGTTPISKTSYRMAPAEFKELKVQLQDLLGRGFIHESESPWGAPVLFVKKKDGSLRLCIDYRGLNAITVKNKYPLPHIDELFDQLQRAVVFSKLDLRQGPGESGSCSQMEATRESHRGAKFSGFSRCMPRSSRTGDLIFDHEIEKTARRTRKETRQLREEHSRATSQRPESEVEPTDSFGDTSSDSDQEEGTMANAQTLRELAAPDLTQQPLCITFPALNDNIPFELKSGLIQLLPSFHGLPGEEPYKHLQEFDVVCNSMKPPGITEEQIKMRAFPFSLKDSAKDWLCPQHQISEQLIIQYFYEGLIFRDRSIIDAASGGALVNKTPQEARELIEGMAENSQQFSTREDVPIRRVNEIETPSVQQQLNELTAFVRQQAVRNASQARVCGICTGIGHSADMCPMIQEETAEQVNMADHAPAPRKQYDPYSSTYNPGWRDHPNLSYGGNRQPNFTPNRQSSFVPNKPPGYQQQYQPRPPQPPQSGSSMEEMMKQMMTTMAQNQQRTEATIMQNQQRTEATIMQHQQRTDSEMQDIRNQISQLATTINRLDAQNQGKLPSQPELNPKNVSAMTLRSGKEVQGPEPVIPKDKDEEKIESELEREDSNDAIKQVPKYAKFLRDLCVNRRRLRGDERVIVGENVLEDDAKPVRQAQRRLNPLMMEVVKKEILKLLDVGIIFAISDSPWVSPVQVVPKKAGVTVEANQTGELVPVRKPTGWRQCIDYRRLNAVTKKDHFPLPFIDQMVERLAGRAYYCFLDGFSGYFQIAIAPEDQEKTTFTCPFGTFAYRRMPFGLCNAPATFQRCMVSIFSEYVEKIIEVFMDDFSVYGDSFDTCLDNLKLILIRCIETNLVLNWEKCHFMVEHGIVLGHIVSSKGIEVDKAKIDIISALPYPASVREVRSFLGHAGFYRRFIKDFSKIGAPLFQLLQKDVTFEFNDKCEKAFNKLKELLTSPPIIQPPDWNLPFEIMCDASDHAIGAVLGQRVGKAAHVIYYASRALNGAQLNYSTTEKELLAVIFALEKFRSYLLGAKVIVFSDHAALRYLMTKKDAKPRLIRWILLLQEFDLEIRDKKGSENLVADHLSRIPIGEDKEPLKDAFPEEHLFSLNSQLPWYADLVNYLVTGDFPAGWPKSKKDKLKSDAKYFIWDDPYLWKRCADQIMRRCVSETNGQAEVTNREIKSILEKMVRPDRKDWSQRLEDALWAYRTAYKTPIGMSPYRLVFGKPCHLPVEFEHKAFWAIKQCNMNLEEAGAQRKLDLQELEEIRNEAYENALIYKEKSRAFHDQQISRKTFEVGQKVLLYQSRLKLFPGKLRSRWIGPFIVTHVFPYGAVEIQSAKTDNKFVVNGHRLKYYYEGFSGREVETTRLDEPPCPNQ</sequence>
<evidence type="ECO:0008006" key="13">
    <source>
        <dbReference type="Google" id="ProtNLM"/>
    </source>
</evidence>
<dbReference type="CDD" id="cd09274">
    <property type="entry name" value="RNase_HI_RT_Ty3"/>
    <property type="match status" value="1"/>
</dbReference>
<dbReference type="SUPFAM" id="SSF53098">
    <property type="entry name" value="Ribonuclease H-like"/>
    <property type="match status" value="1"/>
</dbReference>
<dbReference type="PANTHER" id="PTHR37984">
    <property type="entry name" value="PROTEIN CBG26694"/>
    <property type="match status" value="1"/>
</dbReference>
<keyword evidence="5" id="KW-0378">Hydrolase</keyword>
<proteinExistence type="predicted"/>
<evidence type="ECO:0000259" key="9">
    <source>
        <dbReference type="Pfam" id="PF00078"/>
    </source>
</evidence>
<feature type="compositionally biased region" description="Polar residues" evidence="8">
    <location>
        <begin position="475"/>
        <end position="492"/>
    </location>
</feature>
<keyword evidence="7" id="KW-0175">Coiled coil</keyword>
<reference evidence="12" key="1">
    <citation type="submission" date="2025-08" db="UniProtKB">
        <authorList>
            <consortium name="RefSeq"/>
        </authorList>
    </citation>
    <scope>IDENTIFICATION</scope>
    <source>
        <tissue evidence="12">Leaves</tissue>
    </source>
</reference>
<evidence type="ECO:0000313" key="12">
    <source>
        <dbReference type="RefSeq" id="XP_071917076.1"/>
    </source>
</evidence>
<feature type="domain" description="Reverse transcriptase" evidence="9">
    <location>
        <begin position="740"/>
        <end position="897"/>
    </location>
</feature>
<dbReference type="InterPro" id="IPR000477">
    <property type="entry name" value="RT_dom"/>
</dbReference>
<keyword evidence="6" id="KW-0695">RNA-directed DNA polymerase</keyword>
<evidence type="ECO:0000256" key="2">
    <source>
        <dbReference type="ARBA" id="ARBA00022695"/>
    </source>
</evidence>
<dbReference type="InterPro" id="IPR043128">
    <property type="entry name" value="Rev_trsase/Diguanyl_cyclase"/>
</dbReference>
<feature type="coiled-coil region" evidence="7">
    <location>
        <begin position="1271"/>
        <end position="1302"/>
    </location>
</feature>
<evidence type="ECO:0000256" key="8">
    <source>
        <dbReference type="SAM" id="MobiDB-lite"/>
    </source>
</evidence>
<keyword evidence="11" id="KW-1185">Reference proteome</keyword>
<keyword evidence="3" id="KW-0540">Nuclease</keyword>
<evidence type="ECO:0000256" key="5">
    <source>
        <dbReference type="ARBA" id="ARBA00022801"/>
    </source>
</evidence>
<evidence type="ECO:0000256" key="1">
    <source>
        <dbReference type="ARBA" id="ARBA00022679"/>
    </source>
</evidence>
<keyword evidence="4" id="KW-0255">Endonuclease</keyword>
<dbReference type="Proteomes" id="UP001652660">
    <property type="component" value="Chromosome 8e"/>
</dbReference>
<dbReference type="PANTHER" id="PTHR37984:SF5">
    <property type="entry name" value="PROTEIN NYNRIN-LIKE"/>
    <property type="match status" value="1"/>
</dbReference>
<evidence type="ECO:0000256" key="7">
    <source>
        <dbReference type="SAM" id="Coils"/>
    </source>
</evidence>
<dbReference type="SUPFAM" id="SSF56672">
    <property type="entry name" value="DNA/RNA polymerases"/>
    <property type="match status" value="2"/>
</dbReference>
<feature type="region of interest" description="Disordered" evidence="8">
    <location>
        <begin position="129"/>
        <end position="156"/>
    </location>
</feature>
<organism evidence="11 12">
    <name type="scientific">Coffea arabica</name>
    <name type="common">Arabian coffee</name>
    <dbReference type="NCBI Taxonomy" id="13443"/>
    <lineage>
        <taxon>Eukaryota</taxon>
        <taxon>Viridiplantae</taxon>
        <taxon>Streptophyta</taxon>
        <taxon>Embryophyta</taxon>
        <taxon>Tracheophyta</taxon>
        <taxon>Spermatophyta</taxon>
        <taxon>Magnoliopsida</taxon>
        <taxon>eudicotyledons</taxon>
        <taxon>Gunneridae</taxon>
        <taxon>Pentapetalae</taxon>
        <taxon>asterids</taxon>
        <taxon>lamiids</taxon>
        <taxon>Gentianales</taxon>
        <taxon>Rubiaceae</taxon>
        <taxon>Ixoroideae</taxon>
        <taxon>Gardenieae complex</taxon>
        <taxon>Bertiereae - Coffeeae clade</taxon>
        <taxon>Coffeeae</taxon>
        <taxon>Coffea</taxon>
    </lineage>
</organism>
<dbReference type="Gene3D" id="3.30.420.10">
    <property type="entry name" value="Ribonuclease H-like superfamily/Ribonuclease H"/>
    <property type="match status" value="1"/>
</dbReference>
<feature type="region of interest" description="Disordered" evidence="8">
    <location>
        <begin position="448"/>
        <end position="516"/>
    </location>
</feature>